<sequence length="93" mass="10779">MKPPRIHIRPILFPQVFALVLTEVNEIWLQWRRQKLPLYLFLAMCFNLIVAPVVCAATGEQFSHFQAWALGLLGLVTLSLSTYLFFVMFVPEK</sequence>
<dbReference type="Proteomes" id="UP000029738">
    <property type="component" value="Unassembled WGS sequence"/>
</dbReference>
<dbReference type="STRING" id="1479485.DA73_0235055"/>
<gene>
    <name evidence="3" type="ORF">DA73_0235055</name>
    <name evidence="2" type="ORF">DA73_0400035095</name>
</gene>
<keyword evidence="1" id="KW-1133">Transmembrane helix</keyword>
<reference evidence="3" key="1">
    <citation type="journal article" date="2015" name="Genome Announc.">
        <title>Draft Genome Sequence of Tolypothrix boutellei Strain VB521301.</title>
        <authorList>
            <person name="Chandrababunaidu M.M."/>
            <person name="Singh D."/>
            <person name="Sen D."/>
            <person name="Bhan S."/>
            <person name="Das S."/>
            <person name="Gupta A."/>
            <person name="Adhikary S.P."/>
            <person name="Tripathy S."/>
        </authorList>
    </citation>
    <scope>NUCLEOTIDE SEQUENCE</scope>
    <source>
        <strain evidence="3">VB521301</strain>
    </source>
</reference>
<dbReference type="GO" id="GO:0008556">
    <property type="term" value="F:P-type potassium transmembrane transporter activity"/>
    <property type="evidence" value="ECO:0007669"/>
    <property type="project" value="InterPro"/>
</dbReference>
<evidence type="ECO:0000313" key="4">
    <source>
        <dbReference type="Proteomes" id="UP000029738"/>
    </source>
</evidence>
<dbReference type="GO" id="GO:0005886">
    <property type="term" value="C:plasma membrane"/>
    <property type="evidence" value="ECO:0007669"/>
    <property type="project" value="InterPro"/>
</dbReference>
<dbReference type="AlphaFoldDB" id="A0A0C1MWB9"/>
<organism evidence="3">
    <name type="scientific">Tolypothrix bouteillei VB521301</name>
    <dbReference type="NCBI Taxonomy" id="1479485"/>
    <lineage>
        <taxon>Bacteria</taxon>
        <taxon>Bacillati</taxon>
        <taxon>Cyanobacteriota</taxon>
        <taxon>Cyanophyceae</taxon>
        <taxon>Nostocales</taxon>
        <taxon>Tolypothrichaceae</taxon>
        <taxon>Tolypothrix</taxon>
    </lineage>
</organism>
<name>A0A0C1MWB9_9CYAN</name>
<protein>
    <submittedName>
        <fullName evidence="2 3">ATPase</fullName>
    </submittedName>
</protein>
<proteinExistence type="predicted"/>
<dbReference type="InterPro" id="IPR011726">
    <property type="entry name" value="KdpF"/>
</dbReference>
<evidence type="ECO:0000313" key="3">
    <source>
        <dbReference type="EMBL" id="KIE06577.1"/>
    </source>
</evidence>
<dbReference type="EMBL" id="JHEG04000001">
    <property type="protein sequence ID" value="KAF3890104.1"/>
    <property type="molecule type" value="Genomic_DNA"/>
</dbReference>
<feature type="transmembrane region" description="Helical" evidence="1">
    <location>
        <begin position="36"/>
        <end position="59"/>
    </location>
</feature>
<dbReference type="OrthoDB" id="427758at2"/>
<keyword evidence="4" id="KW-1185">Reference proteome</keyword>
<evidence type="ECO:0000256" key="1">
    <source>
        <dbReference type="SAM" id="Phobius"/>
    </source>
</evidence>
<comment type="caution">
    <text evidence="3">The sequence shown here is derived from an EMBL/GenBank/DDBJ whole genome shotgun (WGS) entry which is preliminary data.</text>
</comment>
<evidence type="ECO:0000313" key="2">
    <source>
        <dbReference type="EMBL" id="KAF3890104.1"/>
    </source>
</evidence>
<reference evidence="2" key="2">
    <citation type="submission" date="2019-11" db="EMBL/GenBank/DDBJ databases">
        <title>Improved Assembly of Tolypothrix boutellei genome.</title>
        <authorList>
            <person name="Sarangi A.N."/>
            <person name="Mukherjee M."/>
            <person name="Ghosh S."/>
            <person name="Singh D."/>
            <person name="Das A."/>
            <person name="Kant S."/>
            <person name="Prusty A."/>
            <person name="Tripathy S."/>
        </authorList>
    </citation>
    <scope>NUCLEOTIDE SEQUENCE</scope>
    <source>
        <strain evidence="2">VB521301</strain>
    </source>
</reference>
<keyword evidence="1" id="KW-0812">Transmembrane</keyword>
<feature type="transmembrane region" description="Helical" evidence="1">
    <location>
        <begin position="65"/>
        <end position="90"/>
    </location>
</feature>
<dbReference type="EMBL" id="JHEG02000059">
    <property type="protein sequence ID" value="KIE06577.1"/>
    <property type="molecule type" value="Genomic_DNA"/>
</dbReference>
<dbReference type="Pfam" id="PF09604">
    <property type="entry name" value="Potass_KdpF"/>
    <property type="match status" value="1"/>
</dbReference>
<keyword evidence="1" id="KW-0472">Membrane</keyword>
<dbReference type="RefSeq" id="WP_038080457.1">
    <property type="nucleotide sequence ID" value="NZ_JHEG04000001.1"/>
</dbReference>
<accession>A0A0C1MWB9</accession>